<dbReference type="Proteomes" id="UP000232063">
    <property type="component" value="Chromosome"/>
</dbReference>
<gene>
    <name evidence="2" type="ORF">ELUMI_v1c08570</name>
</gene>
<keyword evidence="3" id="KW-1185">Reference proteome</keyword>
<evidence type="ECO:0000256" key="1">
    <source>
        <dbReference type="SAM" id="SignalP"/>
    </source>
</evidence>
<dbReference type="InterPro" id="IPR007880">
    <property type="entry name" value="Spiralin"/>
</dbReference>
<dbReference type="EMBL" id="CP024963">
    <property type="protein sequence ID" value="ATZ17578.1"/>
    <property type="molecule type" value="Genomic_DNA"/>
</dbReference>
<dbReference type="PROSITE" id="PS51257">
    <property type="entry name" value="PROKAR_LIPOPROTEIN"/>
    <property type="match status" value="1"/>
</dbReference>
<dbReference type="OrthoDB" id="9813840at2"/>
<organism evidence="2 3">
    <name type="scientific">Williamsoniiplasma luminosum</name>
    <dbReference type="NCBI Taxonomy" id="214888"/>
    <lineage>
        <taxon>Bacteria</taxon>
        <taxon>Bacillati</taxon>
        <taxon>Mycoplasmatota</taxon>
        <taxon>Mollicutes</taxon>
        <taxon>Entomoplasmatales</taxon>
        <taxon>Williamsoniiplasma</taxon>
    </lineage>
</organism>
<dbReference type="NCBIfam" id="NF045726">
    <property type="entry name" value="XXplasma_LP"/>
    <property type="match status" value="1"/>
</dbReference>
<dbReference type="AlphaFoldDB" id="A0A2K8NWK2"/>
<dbReference type="KEGG" id="elj:ELUMI_v1c08570"/>
<dbReference type="RefSeq" id="WP_025734837.1">
    <property type="nucleotide sequence ID" value="NZ_CP024963.1"/>
</dbReference>
<dbReference type="GO" id="GO:0016020">
    <property type="term" value="C:membrane"/>
    <property type="evidence" value="ECO:0007669"/>
    <property type="project" value="InterPro"/>
</dbReference>
<sequence>MKKLLGLLGSIGMTATTATAVVSCGGETSKLDVESIKTKVEAHDGTTKEAIKANIHREIIKIAPRAVMDRDYEVLGLRGSANTGEITVKAKSTSVRLKGEFKFHIVKRTTINGLKIQTNLGGLNDKTDSSIKAAFIGKNPQFKGLTINHLKIVASTDNEATIEILSDTKTHKGAVDVSFSIKKILGGVAGLSLALGSMNHNEPEAILDKFIQINQDKNLFKEDLEIVGNPTAIGAQIRVKASSPIYQGVVNITFAIKKMLNEIPLDKRDLKTIVKQSDESDNAAIARVLNDNNPNLNLTVNDFTWIGTAYGLTIIATPTSPNFQGSVDCTLTNNIYRSLSPTTNKWHHQFGDTVEIGSGSGFYVRVSEITHLGWDATGKALRVHDEVTKVPNYINPKITSLEGLFEDAVLFNGDISKWDVSKVTNMKKMFKRALLFNGDISKWDVSKVTNMDDMFNNAAEFNGDISKWDVSKVTSMARMFYRTAEFNGDISNWDVSKVTSMHAMFDRSHKFNQDISKWDVSKVTDMEWMFYDAYQFNQDISKWDVSEVTSMQAMFENTHKFNQDISKWDVSKVSNMKKMFNNAQAFSQDISKWNVARVTNSANFANKLTSAWPTNFRPVFK</sequence>
<evidence type="ECO:0000313" key="2">
    <source>
        <dbReference type="EMBL" id="ATZ17578.1"/>
    </source>
</evidence>
<dbReference type="Pfam" id="PF03382">
    <property type="entry name" value="DUF285"/>
    <property type="match status" value="1"/>
</dbReference>
<dbReference type="Pfam" id="PF05215">
    <property type="entry name" value="Spiralin"/>
    <property type="match status" value="1"/>
</dbReference>
<dbReference type="NCBIfam" id="NF038029">
    <property type="entry name" value="LP_plasma"/>
    <property type="match status" value="1"/>
</dbReference>
<evidence type="ECO:0008006" key="4">
    <source>
        <dbReference type="Google" id="ProtNLM"/>
    </source>
</evidence>
<protein>
    <recommendedName>
        <fullName evidence="4">BspA family leucine-rich repeat surface protein</fullName>
    </recommendedName>
</protein>
<dbReference type="InterPro" id="IPR054816">
    <property type="entry name" value="Lipoprotein_mollicutes-type_CS"/>
</dbReference>
<dbReference type="InterPro" id="IPR011889">
    <property type="entry name" value="Liste_lipo_26"/>
</dbReference>
<keyword evidence="1" id="KW-0732">Signal</keyword>
<reference evidence="2 3" key="1">
    <citation type="submission" date="2017-11" db="EMBL/GenBank/DDBJ databases">
        <title>Genome sequence of Entomoplasma luminosum PIMN-1 (ATCC 49195).</title>
        <authorList>
            <person name="Lo W.-S."/>
            <person name="Gasparich G.E."/>
            <person name="Kuo C.-H."/>
        </authorList>
    </citation>
    <scope>NUCLEOTIDE SEQUENCE [LARGE SCALE GENOMIC DNA]</scope>
    <source>
        <strain evidence="2 3">PIMN-1</strain>
    </source>
</reference>
<proteinExistence type="predicted"/>
<name>A0A2K8NWK2_9MOLU</name>
<feature type="chain" id="PRO_5014875141" description="BspA family leucine-rich repeat surface protein" evidence="1">
    <location>
        <begin position="21"/>
        <end position="621"/>
    </location>
</feature>
<dbReference type="NCBIfam" id="TIGR02167">
    <property type="entry name" value="Liste_lipo_26"/>
    <property type="match status" value="8"/>
</dbReference>
<dbReference type="InterPro" id="IPR005046">
    <property type="entry name" value="DUF285"/>
</dbReference>
<feature type="signal peptide" evidence="1">
    <location>
        <begin position="1"/>
        <end position="20"/>
    </location>
</feature>
<accession>A0A2K8NWK2</accession>
<evidence type="ECO:0000313" key="3">
    <source>
        <dbReference type="Proteomes" id="UP000232063"/>
    </source>
</evidence>